<evidence type="ECO:0000313" key="1">
    <source>
        <dbReference type="Ensembl" id="ENSCCRP00020003645.1"/>
    </source>
</evidence>
<accession>A0A8C2BZJ1</accession>
<dbReference type="InterPro" id="IPR011009">
    <property type="entry name" value="Kinase-like_dom_sf"/>
</dbReference>
<name>A0A8C2BZJ1_CYPCA</name>
<evidence type="ECO:0000313" key="2">
    <source>
        <dbReference type="Proteomes" id="UP000694701"/>
    </source>
</evidence>
<dbReference type="Gene3D" id="3.30.200.20">
    <property type="entry name" value="Phosphorylase Kinase, domain 1"/>
    <property type="match status" value="1"/>
</dbReference>
<organism evidence="1 2">
    <name type="scientific">Cyprinus carpio</name>
    <name type="common">Common carp</name>
    <dbReference type="NCBI Taxonomy" id="7962"/>
    <lineage>
        <taxon>Eukaryota</taxon>
        <taxon>Metazoa</taxon>
        <taxon>Chordata</taxon>
        <taxon>Craniata</taxon>
        <taxon>Vertebrata</taxon>
        <taxon>Euteleostomi</taxon>
        <taxon>Actinopterygii</taxon>
        <taxon>Neopterygii</taxon>
        <taxon>Teleostei</taxon>
        <taxon>Ostariophysi</taxon>
        <taxon>Cypriniformes</taxon>
        <taxon>Cyprinidae</taxon>
        <taxon>Cyprininae</taxon>
        <taxon>Cyprinus</taxon>
    </lineage>
</organism>
<proteinExistence type="predicted"/>
<protein>
    <recommendedName>
        <fullName evidence="3">Protein kinase domain-containing protein</fullName>
    </recommendedName>
</protein>
<evidence type="ECO:0008006" key="3">
    <source>
        <dbReference type="Google" id="ProtNLM"/>
    </source>
</evidence>
<dbReference type="SUPFAM" id="SSF56112">
    <property type="entry name" value="Protein kinase-like (PK-like)"/>
    <property type="match status" value="1"/>
</dbReference>
<dbReference type="AlphaFoldDB" id="A0A8C2BZJ1"/>
<reference evidence="1" key="1">
    <citation type="submission" date="2025-08" db="UniProtKB">
        <authorList>
            <consortium name="Ensembl"/>
        </authorList>
    </citation>
    <scope>IDENTIFICATION</scope>
</reference>
<dbReference type="Proteomes" id="UP000694701">
    <property type="component" value="Unplaced"/>
</dbReference>
<dbReference type="Ensembl" id="ENSCCRT00020004205.1">
    <property type="protein sequence ID" value="ENSCCRP00020003645.1"/>
    <property type="gene ID" value="ENSCCRG00020002103.1"/>
</dbReference>
<sequence length="124" mass="14396">MIFSEEKVVSRPLQVGSYEIIKTLARHKVTKTEVAIKIIDKTRLDKSDLKKINRELPGVCGFNQDMLYIVTEYTKSGEMFGKPKKNLLTYKSVFCLLFLRLPHATNTGIIFHFQRLPYLSWLSK</sequence>